<dbReference type="GO" id="GO:0006402">
    <property type="term" value="P:mRNA catabolic process"/>
    <property type="evidence" value="ECO:0007669"/>
    <property type="project" value="TreeGrafter"/>
</dbReference>
<dbReference type="GO" id="GO:0004521">
    <property type="term" value="F:RNA endonuclease activity"/>
    <property type="evidence" value="ECO:0007669"/>
    <property type="project" value="TreeGrafter"/>
</dbReference>
<comment type="caution">
    <text evidence="1">The sequence shown here is derived from an EMBL/GenBank/DDBJ whole genome shotgun (WGS) entry which is preliminary data.</text>
</comment>
<reference evidence="1" key="1">
    <citation type="journal article" date="2015" name="Nature">
        <title>Complex archaea that bridge the gap between prokaryotes and eukaryotes.</title>
        <authorList>
            <person name="Spang A."/>
            <person name="Saw J.H."/>
            <person name="Jorgensen S.L."/>
            <person name="Zaremba-Niedzwiedzka K."/>
            <person name="Martijn J."/>
            <person name="Lind A.E."/>
            <person name="van Eijk R."/>
            <person name="Schleper C."/>
            <person name="Guy L."/>
            <person name="Ettema T.J."/>
        </authorList>
    </citation>
    <scope>NUCLEOTIDE SEQUENCE</scope>
</reference>
<dbReference type="Pfam" id="PF02452">
    <property type="entry name" value="PemK_toxin"/>
    <property type="match status" value="1"/>
</dbReference>
<sequence>MRQGEIWELYLSPIKGSEQGGRRPAVIISGNLLNLHLQVVIVCPLTTKIKNYKGNVILEPDAENGLIDRSEILVFHVRSVSKERLKNKMGSIYLGYNENCTLYEKDIENLG</sequence>
<dbReference type="EMBL" id="LAZR01033674">
    <property type="protein sequence ID" value="KKL47413.1"/>
    <property type="molecule type" value="Genomic_DNA"/>
</dbReference>
<protein>
    <recommendedName>
        <fullName evidence="2">mRNA interferase</fullName>
    </recommendedName>
</protein>
<dbReference type="Gene3D" id="2.30.30.110">
    <property type="match status" value="1"/>
</dbReference>
<dbReference type="AlphaFoldDB" id="A0A0F9CDG3"/>
<dbReference type="InterPro" id="IPR011067">
    <property type="entry name" value="Plasmid_toxin/cell-grow_inhib"/>
</dbReference>
<dbReference type="GO" id="GO:0003677">
    <property type="term" value="F:DNA binding"/>
    <property type="evidence" value="ECO:0007669"/>
    <property type="project" value="InterPro"/>
</dbReference>
<evidence type="ECO:0008006" key="2">
    <source>
        <dbReference type="Google" id="ProtNLM"/>
    </source>
</evidence>
<dbReference type="PIRSF" id="PIRSF033490">
    <property type="entry name" value="MazF"/>
    <property type="match status" value="1"/>
</dbReference>
<organism evidence="1">
    <name type="scientific">marine sediment metagenome</name>
    <dbReference type="NCBI Taxonomy" id="412755"/>
    <lineage>
        <taxon>unclassified sequences</taxon>
        <taxon>metagenomes</taxon>
        <taxon>ecological metagenomes</taxon>
    </lineage>
</organism>
<dbReference type="SUPFAM" id="SSF50118">
    <property type="entry name" value="Cell growth inhibitor/plasmid maintenance toxic component"/>
    <property type="match status" value="1"/>
</dbReference>
<name>A0A0F9CDG3_9ZZZZ</name>
<gene>
    <name evidence="1" type="ORF">LCGC14_2335790</name>
</gene>
<dbReference type="GO" id="GO:0016075">
    <property type="term" value="P:rRNA catabolic process"/>
    <property type="evidence" value="ECO:0007669"/>
    <property type="project" value="TreeGrafter"/>
</dbReference>
<proteinExistence type="predicted"/>
<evidence type="ECO:0000313" key="1">
    <source>
        <dbReference type="EMBL" id="KKL47413.1"/>
    </source>
</evidence>
<dbReference type="PANTHER" id="PTHR33988">
    <property type="entry name" value="ENDORIBONUCLEASE MAZF-RELATED"/>
    <property type="match status" value="1"/>
</dbReference>
<dbReference type="InterPro" id="IPR003477">
    <property type="entry name" value="PemK-like"/>
</dbReference>
<accession>A0A0F9CDG3</accession>